<proteinExistence type="predicted"/>
<keyword evidence="6 7" id="KW-0472">Membrane</keyword>
<gene>
    <name evidence="8" type="ORF">RND71_012621</name>
</gene>
<dbReference type="Pfam" id="PF13855">
    <property type="entry name" value="LRR_8"/>
    <property type="match status" value="1"/>
</dbReference>
<dbReference type="InterPro" id="IPR051809">
    <property type="entry name" value="Plant_receptor-like_S/T_kinase"/>
</dbReference>
<comment type="caution">
    <text evidence="8">The sequence shown here is derived from an EMBL/GenBank/DDBJ whole genome shotgun (WGS) entry which is preliminary data.</text>
</comment>
<evidence type="ECO:0000256" key="7">
    <source>
        <dbReference type="SAM" id="Phobius"/>
    </source>
</evidence>
<dbReference type="GO" id="GO:0016020">
    <property type="term" value="C:membrane"/>
    <property type="evidence" value="ECO:0007669"/>
    <property type="project" value="UniProtKB-SubCell"/>
</dbReference>
<dbReference type="GO" id="GO:0006952">
    <property type="term" value="P:defense response"/>
    <property type="evidence" value="ECO:0007669"/>
    <property type="project" value="UniProtKB-ARBA"/>
</dbReference>
<evidence type="ECO:0000313" key="9">
    <source>
        <dbReference type="Proteomes" id="UP001291623"/>
    </source>
</evidence>
<evidence type="ECO:0000256" key="5">
    <source>
        <dbReference type="ARBA" id="ARBA00022989"/>
    </source>
</evidence>
<dbReference type="PRINTS" id="PR00019">
    <property type="entry name" value="LEURICHRPT"/>
</dbReference>
<organism evidence="8 9">
    <name type="scientific">Anisodus tanguticus</name>
    <dbReference type="NCBI Taxonomy" id="243964"/>
    <lineage>
        <taxon>Eukaryota</taxon>
        <taxon>Viridiplantae</taxon>
        <taxon>Streptophyta</taxon>
        <taxon>Embryophyta</taxon>
        <taxon>Tracheophyta</taxon>
        <taxon>Spermatophyta</taxon>
        <taxon>Magnoliopsida</taxon>
        <taxon>eudicotyledons</taxon>
        <taxon>Gunneridae</taxon>
        <taxon>Pentapetalae</taxon>
        <taxon>asterids</taxon>
        <taxon>lamiids</taxon>
        <taxon>Solanales</taxon>
        <taxon>Solanaceae</taxon>
        <taxon>Solanoideae</taxon>
        <taxon>Hyoscyameae</taxon>
        <taxon>Anisodus</taxon>
    </lineage>
</organism>
<dbReference type="InterPro" id="IPR001611">
    <property type="entry name" value="Leu-rich_rpt"/>
</dbReference>
<keyword evidence="9" id="KW-1185">Reference proteome</keyword>
<accession>A0AAE1VPZ9</accession>
<evidence type="ECO:0000256" key="1">
    <source>
        <dbReference type="ARBA" id="ARBA00004167"/>
    </source>
</evidence>
<dbReference type="InterPro" id="IPR003591">
    <property type="entry name" value="Leu-rich_rpt_typical-subtyp"/>
</dbReference>
<evidence type="ECO:0000256" key="4">
    <source>
        <dbReference type="ARBA" id="ARBA00022737"/>
    </source>
</evidence>
<dbReference type="PANTHER" id="PTHR27008:SF528">
    <property type="entry name" value="PROTEIN KINASE DOMAIN-CONTAINING PROTEIN"/>
    <property type="match status" value="1"/>
</dbReference>
<evidence type="ECO:0000256" key="6">
    <source>
        <dbReference type="ARBA" id="ARBA00023136"/>
    </source>
</evidence>
<evidence type="ECO:0000256" key="2">
    <source>
        <dbReference type="ARBA" id="ARBA00022614"/>
    </source>
</evidence>
<evidence type="ECO:0000313" key="8">
    <source>
        <dbReference type="EMBL" id="KAK4368829.1"/>
    </source>
</evidence>
<dbReference type="GO" id="GO:0051707">
    <property type="term" value="P:response to other organism"/>
    <property type="evidence" value="ECO:0007669"/>
    <property type="project" value="UniProtKB-ARBA"/>
</dbReference>
<dbReference type="SMART" id="SM00365">
    <property type="entry name" value="LRR_SD22"/>
    <property type="match status" value="3"/>
</dbReference>
<dbReference type="Pfam" id="PF00560">
    <property type="entry name" value="LRR_1"/>
    <property type="match status" value="2"/>
</dbReference>
<protein>
    <submittedName>
        <fullName evidence="8">Uncharacterized protein</fullName>
    </submittedName>
</protein>
<reference evidence="8" key="1">
    <citation type="submission" date="2023-12" db="EMBL/GenBank/DDBJ databases">
        <title>Genome assembly of Anisodus tanguticus.</title>
        <authorList>
            <person name="Wang Y.-J."/>
        </authorList>
    </citation>
    <scope>NUCLEOTIDE SEQUENCE</scope>
    <source>
        <strain evidence="8">KB-2021</strain>
        <tissue evidence="8">Leaf</tissue>
    </source>
</reference>
<dbReference type="Proteomes" id="UP001291623">
    <property type="component" value="Unassembled WGS sequence"/>
</dbReference>
<keyword evidence="4" id="KW-0677">Repeat</keyword>
<comment type="subcellular location">
    <subcellularLocation>
        <location evidence="1">Membrane</location>
        <topology evidence="1">Single-pass membrane protein</topology>
    </subcellularLocation>
</comment>
<dbReference type="EMBL" id="JAVYJV010000006">
    <property type="protein sequence ID" value="KAK4368829.1"/>
    <property type="molecule type" value="Genomic_DNA"/>
</dbReference>
<dbReference type="PANTHER" id="PTHR27008">
    <property type="entry name" value="OS04G0122200 PROTEIN"/>
    <property type="match status" value="1"/>
</dbReference>
<dbReference type="SMART" id="SM00369">
    <property type="entry name" value="LRR_TYP"/>
    <property type="match status" value="4"/>
</dbReference>
<dbReference type="Gene3D" id="3.80.10.10">
    <property type="entry name" value="Ribonuclease Inhibitor"/>
    <property type="match status" value="2"/>
</dbReference>
<keyword evidence="3 7" id="KW-0812">Transmembrane</keyword>
<dbReference type="SUPFAM" id="SSF52047">
    <property type="entry name" value="RNI-like"/>
    <property type="match status" value="1"/>
</dbReference>
<keyword evidence="5 7" id="KW-1133">Transmembrane helix</keyword>
<keyword evidence="2" id="KW-0433">Leucine-rich repeat</keyword>
<dbReference type="InterPro" id="IPR032675">
    <property type="entry name" value="LRR_dom_sf"/>
</dbReference>
<name>A0AAE1VPZ9_9SOLA</name>
<sequence length="392" mass="42657">MGNLSTLVMIDIGENNLRGNIPTEFGKLVNLKEIYLGSNKISGQTPISFYNISGLEIIALTANNLSGTLPPSIGHSFPNLNGFYLGLNQFSGTIPSSISNVSKLSHLDLGRNFLSGGVLMNLGNLQQLKVMNLQRNQLTNDPSTGELGFLTSLSNCKNLEGIQIGFNAFSGKFPKSLAFSNWSNSLERFVAFENGITGEIPSEFSKLSNLTWLSIGKNGIGSLRSLSILDLSRNQFSGEIPSTMGQLQNLVNLSLSMNYFEGLIPESFGDLVALAYLDLSGNNLSGTIPESLVNLKQLSYLNVSFNALTGKIPHGGPFANLIAGSFMGNAELWGPSKFNVVECRIDSPEGRKKRRTLTFVLASIAVALVVTTIFMVWFLKYRKRSRQLPIQI</sequence>
<evidence type="ECO:0000256" key="3">
    <source>
        <dbReference type="ARBA" id="ARBA00022692"/>
    </source>
</evidence>
<dbReference type="AlphaFoldDB" id="A0AAE1VPZ9"/>
<dbReference type="FunFam" id="3.80.10.10:FF:000095">
    <property type="entry name" value="LRR receptor-like serine/threonine-protein kinase GSO1"/>
    <property type="match status" value="1"/>
</dbReference>
<feature type="transmembrane region" description="Helical" evidence="7">
    <location>
        <begin position="357"/>
        <end position="379"/>
    </location>
</feature>